<dbReference type="EMBL" id="QWLA01000032">
    <property type="protein sequence ID" value="RIH86201.1"/>
    <property type="molecule type" value="Genomic_DNA"/>
</dbReference>
<dbReference type="GO" id="GO:0016740">
    <property type="term" value="F:transferase activity"/>
    <property type="evidence" value="ECO:0007669"/>
    <property type="project" value="UniProtKB-KW"/>
</dbReference>
<evidence type="ECO:0000313" key="2">
    <source>
        <dbReference type="Proteomes" id="UP000265341"/>
    </source>
</evidence>
<proteinExistence type="predicted"/>
<name>A0A399EVG0_9DEIN</name>
<reference evidence="1 2" key="1">
    <citation type="submission" date="2018-08" db="EMBL/GenBank/DDBJ databases">
        <title>Meiothermus roseus NBRC 110900 genome sequencing project.</title>
        <authorList>
            <person name="Da Costa M.S."/>
            <person name="Albuquerque L."/>
            <person name="Raposo P."/>
            <person name="Froufe H.J.C."/>
            <person name="Barroso C.S."/>
            <person name="Egas C."/>
        </authorList>
    </citation>
    <scope>NUCLEOTIDE SEQUENCE [LARGE SCALE GENOMIC DNA]</scope>
    <source>
        <strain evidence="1 2">NBRC 110900</strain>
    </source>
</reference>
<dbReference type="PANTHER" id="PTHR34817">
    <property type="entry name" value="NUCLEOTIDYLTRANSFERASE"/>
    <property type="match status" value="1"/>
</dbReference>
<comment type="caution">
    <text evidence="1">The sequence shown here is derived from an EMBL/GenBank/DDBJ whole genome shotgun (WGS) entry which is preliminary data.</text>
</comment>
<sequence length="259" mass="29986">MVSEAMMQQVREALASLEDREGAVVLYACESGSRAWGFASQDSDYDVRFIYIRPPQWYLSIYEGRDVIEYPVTKDLDVSGWDLRKALRLFRKSNPPLLEWLSSPVVYKDRDGLADQLRALLPQYYSPRSCMYHYLSMAQGNLRDYLEGEMVWAKKYFYVLRPILACKWIEAGLGPVPMRFQVMLEQLPLEPGFKAAVYELLERKMRGDELELIPRIPAISDFITLELERLDAALLAPAEEPGVALLDELFRNFLQRVWG</sequence>
<keyword evidence="2" id="KW-1185">Reference proteome</keyword>
<keyword evidence="1" id="KW-0808">Transferase</keyword>
<dbReference type="PANTHER" id="PTHR34817:SF2">
    <property type="entry name" value="NUCLEOTIDYLTRANSFERASE"/>
    <property type="match status" value="1"/>
</dbReference>
<gene>
    <name evidence="1" type="ORF">Mrose_01859</name>
</gene>
<dbReference type="InterPro" id="IPR018775">
    <property type="entry name" value="RlaP"/>
</dbReference>
<dbReference type="AlphaFoldDB" id="A0A399EVG0"/>
<dbReference type="Proteomes" id="UP000265341">
    <property type="component" value="Unassembled WGS sequence"/>
</dbReference>
<dbReference type="Pfam" id="PF10127">
    <property type="entry name" value="RlaP"/>
    <property type="match status" value="1"/>
</dbReference>
<protein>
    <submittedName>
        <fullName evidence="1">Putative nucleotidyltransferase</fullName>
    </submittedName>
</protein>
<organism evidence="1 2">
    <name type="scientific">Calidithermus roseus</name>
    <dbReference type="NCBI Taxonomy" id="1644118"/>
    <lineage>
        <taxon>Bacteria</taxon>
        <taxon>Thermotogati</taxon>
        <taxon>Deinococcota</taxon>
        <taxon>Deinococci</taxon>
        <taxon>Thermales</taxon>
        <taxon>Thermaceae</taxon>
        <taxon>Calidithermus</taxon>
    </lineage>
</organism>
<dbReference type="OrthoDB" id="9796845at2"/>
<accession>A0A399EVG0</accession>
<evidence type="ECO:0000313" key="1">
    <source>
        <dbReference type="EMBL" id="RIH86201.1"/>
    </source>
</evidence>